<evidence type="ECO:0000259" key="8">
    <source>
        <dbReference type="SMART" id="SM00848"/>
    </source>
</evidence>
<evidence type="ECO:0000256" key="3">
    <source>
        <dbReference type="ARBA" id="ARBA00022729"/>
    </source>
</evidence>
<dbReference type="SUPFAM" id="SSF54001">
    <property type="entry name" value="Cysteine proteinases"/>
    <property type="match status" value="1"/>
</dbReference>
<dbReference type="Pfam" id="PF08246">
    <property type="entry name" value="Inhibitor_I29"/>
    <property type="match status" value="1"/>
</dbReference>
<comment type="caution">
    <text evidence="9">The sequence shown here is derived from an EMBL/GenBank/DDBJ whole genome shotgun (WGS) entry which is preliminary data.</text>
</comment>
<dbReference type="OrthoDB" id="10253408at2759"/>
<dbReference type="GO" id="GO:0008234">
    <property type="term" value="F:cysteine-type peptidase activity"/>
    <property type="evidence" value="ECO:0007669"/>
    <property type="project" value="UniProtKB-KW"/>
</dbReference>
<keyword evidence="6" id="KW-1015">Disulfide bond</keyword>
<gene>
    <name evidence="9" type="ORF">Gogos_021481</name>
</gene>
<evidence type="ECO:0000313" key="10">
    <source>
        <dbReference type="Proteomes" id="UP000593579"/>
    </source>
</evidence>
<keyword evidence="4" id="KW-0378">Hydrolase</keyword>
<dbReference type="GO" id="GO:0006508">
    <property type="term" value="P:proteolysis"/>
    <property type="evidence" value="ECO:0007669"/>
    <property type="project" value="UniProtKB-KW"/>
</dbReference>
<dbReference type="SMART" id="SM00848">
    <property type="entry name" value="Inhibitor_I29"/>
    <property type="match status" value="1"/>
</dbReference>
<dbReference type="PROSITE" id="PS00139">
    <property type="entry name" value="THIOL_PROTEASE_CYS"/>
    <property type="match status" value="1"/>
</dbReference>
<dbReference type="InterPro" id="IPR000169">
    <property type="entry name" value="Pept_cys_AS"/>
</dbReference>
<dbReference type="Pfam" id="PF00112">
    <property type="entry name" value="Peptidase_C1"/>
    <property type="match status" value="1"/>
</dbReference>
<evidence type="ECO:0000256" key="6">
    <source>
        <dbReference type="ARBA" id="ARBA00023157"/>
    </source>
</evidence>
<organism evidence="9 10">
    <name type="scientific">Gossypium gossypioides</name>
    <name type="common">Mexican cotton</name>
    <name type="synonym">Selera gossypioides</name>
    <dbReference type="NCBI Taxonomy" id="34282"/>
    <lineage>
        <taxon>Eukaryota</taxon>
        <taxon>Viridiplantae</taxon>
        <taxon>Streptophyta</taxon>
        <taxon>Embryophyta</taxon>
        <taxon>Tracheophyta</taxon>
        <taxon>Spermatophyta</taxon>
        <taxon>Magnoliopsida</taxon>
        <taxon>eudicotyledons</taxon>
        <taxon>Gunneridae</taxon>
        <taxon>Pentapetalae</taxon>
        <taxon>rosids</taxon>
        <taxon>malvids</taxon>
        <taxon>Malvales</taxon>
        <taxon>Malvaceae</taxon>
        <taxon>Malvoideae</taxon>
        <taxon>Gossypium</taxon>
    </lineage>
</organism>
<dbReference type="InterPro" id="IPR000668">
    <property type="entry name" value="Peptidase_C1A_C"/>
</dbReference>
<protein>
    <recommendedName>
        <fullName evidence="11">Zingipain-2-like</fullName>
    </recommendedName>
</protein>
<sequence>MSRTFHESAIVDKHEQWIVDYGRKYESKLQKEKGLNIFKENLNYIESFNNGGNRSFKLGLNEFADMTYDEFIATHTGYKTQGNLTMSQSTSLMNENFSDVPTNFDWREKGAVTRIKNQGQCGCCWTFSAVAAVEGISQIKTGNLISLSEQQLLDCSKNGGQGGCKGGWMTDAFEYIIQNQGITTEESYPYQQMQETCDTGKQINKVSITGYGTVPEKNEEALLKAVAKQPVSVVIRGYSYSYGKYFQLYKGGVFTEDCGSSFAHAVTVVGYGTSEEGLNYWLVKNSWGETWGENGYIRIQRDVNTPGGLCGIAMEASYPII</sequence>
<dbReference type="InterPro" id="IPR038765">
    <property type="entry name" value="Papain-like_cys_pep_sf"/>
</dbReference>
<reference evidence="9 10" key="1">
    <citation type="journal article" date="2019" name="Genome Biol. Evol.">
        <title>Insights into the evolution of the New World diploid cottons (Gossypium, subgenus Houzingenia) based on genome sequencing.</title>
        <authorList>
            <person name="Grover C.E."/>
            <person name="Arick M.A. 2nd"/>
            <person name="Thrash A."/>
            <person name="Conover J.L."/>
            <person name="Sanders W.S."/>
            <person name="Peterson D.G."/>
            <person name="Frelichowski J.E."/>
            <person name="Scheffler J.A."/>
            <person name="Scheffler B.E."/>
            <person name="Wendel J.F."/>
        </authorList>
    </citation>
    <scope>NUCLEOTIDE SEQUENCE [LARGE SCALE GENOMIC DNA]</scope>
    <source>
        <strain evidence="9">5</strain>
        <tissue evidence="9">Leaf</tissue>
    </source>
</reference>
<dbReference type="InterPro" id="IPR013201">
    <property type="entry name" value="Prot_inhib_I29"/>
</dbReference>
<accession>A0A7J9CXX6</accession>
<evidence type="ECO:0000259" key="7">
    <source>
        <dbReference type="SMART" id="SM00645"/>
    </source>
</evidence>
<dbReference type="CDD" id="cd02248">
    <property type="entry name" value="Peptidase_C1A"/>
    <property type="match status" value="1"/>
</dbReference>
<dbReference type="SMART" id="SM00645">
    <property type="entry name" value="Pept_C1"/>
    <property type="match status" value="1"/>
</dbReference>
<dbReference type="AlphaFoldDB" id="A0A7J9CXX6"/>
<keyword evidence="5" id="KW-0788">Thiol protease</keyword>
<evidence type="ECO:0000256" key="4">
    <source>
        <dbReference type="ARBA" id="ARBA00022801"/>
    </source>
</evidence>
<evidence type="ECO:0000256" key="5">
    <source>
        <dbReference type="ARBA" id="ARBA00022807"/>
    </source>
</evidence>
<evidence type="ECO:0008006" key="11">
    <source>
        <dbReference type="Google" id="ProtNLM"/>
    </source>
</evidence>
<feature type="domain" description="Peptidase C1A papain C-terminal" evidence="7">
    <location>
        <begin position="100"/>
        <end position="320"/>
    </location>
</feature>
<evidence type="ECO:0000256" key="1">
    <source>
        <dbReference type="ARBA" id="ARBA00008455"/>
    </source>
</evidence>
<name>A0A7J9CXX6_GOSGO</name>
<keyword evidence="2" id="KW-0645">Protease</keyword>
<dbReference type="PRINTS" id="PR00705">
    <property type="entry name" value="PAPAIN"/>
</dbReference>
<dbReference type="PANTHER" id="PTHR12411">
    <property type="entry name" value="CYSTEINE PROTEASE FAMILY C1-RELATED"/>
    <property type="match status" value="1"/>
</dbReference>
<dbReference type="FunFam" id="3.90.70.10:FF:000067">
    <property type="entry name" value="Senescence-specific cysteine protease"/>
    <property type="match status" value="1"/>
</dbReference>
<comment type="similarity">
    <text evidence="1">Belongs to the peptidase C1 family.</text>
</comment>
<evidence type="ECO:0000313" key="9">
    <source>
        <dbReference type="EMBL" id="MBA0753313.1"/>
    </source>
</evidence>
<keyword evidence="10" id="KW-1185">Reference proteome</keyword>
<dbReference type="InterPro" id="IPR025661">
    <property type="entry name" value="Pept_asp_AS"/>
</dbReference>
<dbReference type="InterPro" id="IPR013128">
    <property type="entry name" value="Peptidase_C1A"/>
</dbReference>
<dbReference type="Proteomes" id="UP000593579">
    <property type="component" value="Unassembled WGS sequence"/>
</dbReference>
<evidence type="ECO:0000256" key="2">
    <source>
        <dbReference type="ARBA" id="ARBA00022670"/>
    </source>
</evidence>
<keyword evidence="3" id="KW-0732">Signal</keyword>
<dbReference type="Gene3D" id="3.90.70.10">
    <property type="entry name" value="Cysteine proteinases"/>
    <property type="match status" value="1"/>
</dbReference>
<feature type="domain" description="Cathepsin propeptide inhibitor" evidence="8">
    <location>
        <begin position="14"/>
        <end position="71"/>
    </location>
</feature>
<dbReference type="PROSITE" id="PS00640">
    <property type="entry name" value="THIOL_PROTEASE_ASN"/>
    <property type="match status" value="1"/>
</dbReference>
<dbReference type="EMBL" id="JABEZY010239371">
    <property type="protein sequence ID" value="MBA0753313.1"/>
    <property type="molecule type" value="Genomic_DNA"/>
</dbReference>
<dbReference type="InterPro" id="IPR039417">
    <property type="entry name" value="Peptidase_C1A_papain-like"/>
</dbReference>
<proteinExistence type="inferred from homology"/>